<dbReference type="Proteomes" id="UP000192920">
    <property type="component" value="Unassembled WGS sequence"/>
</dbReference>
<protein>
    <submittedName>
        <fullName evidence="2">Extracellular solute-binding protein, family 3</fullName>
    </submittedName>
</protein>
<dbReference type="RefSeq" id="WP_143477852.1">
    <property type="nucleotide sequence ID" value="NZ_FXAG01000020.1"/>
</dbReference>
<name>A0A1Y6C9F0_9NEIS</name>
<keyword evidence="3" id="KW-1185">Reference proteome</keyword>
<feature type="chain" id="PRO_5011012549" evidence="1">
    <location>
        <begin position="22"/>
        <end position="293"/>
    </location>
</feature>
<evidence type="ECO:0000313" key="2">
    <source>
        <dbReference type="EMBL" id="SMF43181.1"/>
    </source>
</evidence>
<evidence type="ECO:0000256" key="1">
    <source>
        <dbReference type="SAM" id="SignalP"/>
    </source>
</evidence>
<dbReference type="SUPFAM" id="SSF53850">
    <property type="entry name" value="Periplasmic binding protein-like II"/>
    <property type="match status" value="1"/>
</dbReference>
<accession>A0A1Y6C9F0</accession>
<organism evidence="2 3">
    <name type="scientific">Pseudogulbenkiania subflava DSM 22618</name>
    <dbReference type="NCBI Taxonomy" id="1123014"/>
    <lineage>
        <taxon>Bacteria</taxon>
        <taxon>Pseudomonadati</taxon>
        <taxon>Pseudomonadota</taxon>
        <taxon>Betaproteobacteria</taxon>
        <taxon>Neisseriales</taxon>
        <taxon>Chromobacteriaceae</taxon>
        <taxon>Pseudogulbenkiania</taxon>
    </lineage>
</organism>
<gene>
    <name evidence="2" type="ORF">SAMN02745746_03232</name>
</gene>
<feature type="signal peptide" evidence="1">
    <location>
        <begin position="1"/>
        <end position="21"/>
    </location>
</feature>
<keyword evidence="1" id="KW-0732">Signal</keyword>
<dbReference type="EMBL" id="FXAG01000020">
    <property type="protein sequence ID" value="SMF43181.1"/>
    <property type="molecule type" value="Genomic_DNA"/>
</dbReference>
<dbReference type="STRING" id="1123014.SAMN02745746_03232"/>
<sequence>MILPVVLASLCLIGASTLAQAEVIVYPRPEAVGDARTDYPLILLRLAFAKAGANHQLRASEEWMQQGRALNELARGNTVRVAWSMTSIEREAALRPIRIPINKGLIGWRLPLVRAEQANLLAGVRTVQDLRHFIAGQGHDWPDTDILRGNGLKVVGVPQYENLFRMLVLKRFDYFPRSLIEIRAEAERHRADGIVIDQHLVIRYPTAFYFFVNRRDTALATTIERGLERAIADGSFDRLFCRHYAGFIEQARLEKRTVIELDNPILPPQTPLGRKELWFRPGLCPSPSSLHGK</sequence>
<dbReference type="AlphaFoldDB" id="A0A1Y6C9F0"/>
<evidence type="ECO:0000313" key="3">
    <source>
        <dbReference type="Proteomes" id="UP000192920"/>
    </source>
</evidence>
<reference evidence="3" key="1">
    <citation type="submission" date="2017-04" db="EMBL/GenBank/DDBJ databases">
        <authorList>
            <person name="Varghese N."/>
            <person name="Submissions S."/>
        </authorList>
    </citation>
    <scope>NUCLEOTIDE SEQUENCE [LARGE SCALE GENOMIC DNA]</scope>
    <source>
        <strain evidence="3">DSM 22618</strain>
    </source>
</reference>
<proteinExistence type="predicted"/>